<dbReference type="EMBL" id="JAIQCJ010000892">
    <property type="protein sequence ID" value="KAJ8793997.1"/>
    <property type="molecule type" value="Genomic_DNA"/>
</dbReference>
<gene>
    <name evidence="1" type="ORF">J1605_003407</name>
</gene>
<organism evidence="1 2">
    <name type="scientific">Eschrichtius robustus</name>
    <name type="common">California gray whale</name>
    <name type="synonym">Eschrichtius gibbosus</name>
    <dbReference type="NCBI Taxonomy" id="9764"/>
    <lineage>
        <taxon>Eukaryota</taxon>
        <taxon>Metazoa</taxon>
        <taxon>Chordata</taxon>
        <taxon>Craniata</taxon>
        <taxon>Vertebrata</taxon>
        <taxon>Euteleostomi</taxon>
        <taxon>Mammalia</taxon>
        <taxon>Eutheria</taxon>
        <taxon>Laurasiatheria</taxon>
        <taxon>Artiodactyla</taxon>
        <taxon>Whippomorpha</taxon>
        <taxon>Cetacea</taxon>
        <taxon>Mysticeti</taxon>
        <taxon>Eschrichtiidae</taxon>
        <taxon>Eschrichtius</taxon>
    </lineage>
</organism>
<comment type="caution">
    <text evidence="1">The sequence shown here is derived from an EMBL/GenBank/DDBJ whole genome shotgun (WGS) entry which is preliminary data.</text>
</comment>
<evidence type="ECO:0000313" key="2">
    <source>
        <dbReference type="Proteomes" id="UP001159641"/>
    </source>
</evidence>
<sequence>MLGFIPAGRELLSSDAMTEYSRARVYLDEDYKSQEHFTVSALPSVEPVSALPSVELVSALPSVELVSALPSVR</sequence>
<proteinExistence type="predicted"/>
<dbReference type="Proteomes" id="UP001159641">
    <property type="component" value="Unassembled WGS sequence"/>
</dbReference>
<name>A0AB34HMA4_ESCRO</name>
<protein>
    <submittedName>
        <fullName evidence="1">Uncharacterized protein</fullName>
    </submittedName>
</protein>
<keyword evidence="2" id="KW-1185">Reference proteome</keyword>
<dbReference type="AlphaFoldDB" id="A0AB34HMA4"/>
<reference evidence="1 2" key="1">
    <citation type="submission" date="2022-11" db="EMBL/GenBank/DDBJ databases">
        <title>Whole genome sequence of Eschrichtius robustus ER-17-0199.</title>
        <authorList>
            <person name="Bruniche-Olsen A."/>
            <person name="Black A.N."/>
            <person name="Fields C.J."/>
            <person name="Walden K."/>
            <person name="Dewoody J.A."/>
        </authorList>
    </citation>
    <scope>NUCLEOTIDE SEQUENCE [LARGE SCALE GENOMIC DNA]</scope>
    <source>
        <strain evidence="1">ER-17-0199</strain>
        <tissue evidence="1">Blubber</tissue>
    </source>
</reference>
<accession>A0AB34HMA4</accession>
<evidence type="ECO:0000313" key="1">
    <source>
        <dbReference type="EMBL" id="KAJ8793997.1"/>
    </source>
</evidence>